<accession>A0ABR1F2Q6</accession>
<name>A0ABR1F2Q6_9ASCO</name>
<keyword evidence="3" id="KW-1185">Reference proteome</keyword>
<reference evidence="2 3" key="1">
    <citation type="submission" date="2024-03" db="EMBL/GenBank/DDBJ databases">
        <title>Genome-scale model development and genomic sequencing of the oleaginous clade Lipomyces.</title>
        <authorList>
            <consortium name="Lawrence Berkeley National Laboratory"/>
            <person name="Czajka J.J."/>
            <person name="Han Y."/>
            <person name="Kim J."/>
            <person name="Mondo S.J."/>
            <person name="Hofstad B.A."/>
            <person name="Robles A."/>
            <person name="Haridas S."/>
            <person name="Riley R."/>
            <person name="LaButti K."/>
            <person name="Pangilinan J."/>
            <person name="Andreopoulos W."/>
            <person name="Lipzen A."/>
            <person name="Yan J."/>
            <person name="Wang M."/>
            <person name="Ng V."/>
            <person name="Grigoriev I.V."/>
            <person name="Spatafora J.W."/>
            <person name="Magnuson J.K."/>
            <person name="Baker S.E."/>
            <person name="Pomraning K.R."/>
        </authorList>
    </citation>
    <scope>NUCLEOTIDE SEQUENCE [LARGE SCALE GENOMIC DNA]</scope>
    <source>
        <strain evidence="2 3">Phaff 52-87</strain>
    </source>
</reference>
<proteinExistence type="predicted"/>
<feature type="compositionally biased region" description="Low complexity" evidence="1">
    <location>
        <begin position="246"/>
        <end position="261"/>
    </location>
</feature>
<feature type="region of interest" description="Disordered" evidence="1">
    <location>
        <begin position="189"/>
        <end position="291"/>
    </location>
</feature>
<gene>
    <name evidence="2" type="ORF">BZA70DRAFT_202005</name>
</gene>
<dbReference type="EMBL" id="JBBJBU010000009">
    <property type="protein sequence ID" value="KAK7204131.1"/>
    <property type="molecule type" value="Genomic_DNA"/>
</dbReference>
<protein>
    <submittedName>
        <fullName evidence="2">Uncharacterized protein</fullName>
    </submittedName>
</protein>
<evidence type="ECO:0000313" key="2">
    <source>
        <dbReference type="EMBL" id="KAK7204131.1"/>
    </source>
</evidence>
<evidence type="ECO:0000313" key="3">
    <source>
        <dbReference type="Proteomes" id="UP001498771"/>
    </source>
</evidence>
<sequence length="313" mass="35987">MDVDGRSSHWIRRLKDAEAEIAAGKTQPTTTTTTTTTTAAENRRASQPAATQIALKQLARTVEDLSATGQTLFQALVALQRRRHETQKIYADWYENYKRERSRVSELAAELEREAGRERQARERAERERDEAREEERRVRGVVEEGRMELTSARMECRRAWAEVARLEEQNRVMQITIQQQYHQQRIVVPSSATSGAAELEREREQENEGEEAYLADEDEEGLEDDEEELALADESELPTTSYPASDPDLSGSESESSVPGGRYIPEQQQQMGGSQADEEDELQRRMQTLEMEYWAQQQKESYGHRRRAFGEE</sequence>
<feature type="region of interest" description="Disordered" evidence="1">
    <location>
        <begin position="18"/>
        <end position="48"/>
    </location>
</feature>
<feature type="compositionally biased region" description="Low complexity" evidence="1">
    <location>
        <begin position="29"/>
        <end position="38"/>
    </location>
</feature>
<dbReference type="RefSeq" id="XP_064767164.1">
    <property type="nucleotide sequence ID" value="XM_064910134.1"/>
</dbReference>
<feature type="region of interest" description="Disordered" evidence="1">
    <location>
        <begin position="112"/>
        <end position="140"/>
    </location>
</feature>
<comment type="caution">
    <text evidence="2">The sequence shown here is derived from an EMBL/GenBank/DDBJ whole genome shotgun (WGS) entry which is preliminary data.</text>
</comment>
<dbReference type="Proteomes" id="UP001498771">
    <property type="component" value="Unassembled WGS sequence"/>
</dbReference>
<feature type="compositionally biased region" description="Acidic residues" evidence="1">
    <location>
        <begin position="208"/>
        <end position="237"/>
    </location>
</feature>
<organism evidence="2 3">
    <name type="scientific">Myxozyma melibiosi</name>
    <dbReference type="NCBI Taxonomy" id="54550"/>
    <lineage>
        <taxon>Eukaryota</taxon>
        <taxon>Fungi</taxon>
        <taxon>Dikarya</taxon>
        <taxon>Ascomycota</taxon>
        <taxon>Saccharomycotina</taxon>
        <taxon>Lipomycetes</taxon>
        <taxon>Lipomycetales</taxon>
        <taxon>Lipomycetaceae</taxon>
        <taxon>Myxozyma</taxon>
    </lineage>
</organism>
<dbReference type="GeneID" id="90035646"/>
<evidence type="ECO:0000256" key="1">
    <source>
        <dbReference type="SAM" id="MobiDB-lite"/>
    </source>
</evidence>